<proteinExistence type="predicted"/>
<keyword evidence="2" id="KW-1185">Reference proteome</keyword>
<protein>
    <submittedName>
        <fullName evidence="1">Uncharacterized protein</fullName>
    </submittedName>
</protein>
<evidence type="ECO:0000313" key="1">
    <source>
        <dbReference type="EMBL" id="MQR02117.1"/>
    </source>
</evidence>
<comment type="caution">
    <text evidence="1">The sequence shown here is derived from an EMBL/GenBank/DDBJ whole genome shotgun (WGS) entry which is preliminary data.</text>
</comment>
<name>A0A843YVW0_9BURK</name>
<dbReference type="EMBL" id="WINI01000008">
    <property type="protein sequence ID" value="MQR02117.1"/>
    <property type="molecule type" value="Genomic_DNA"/>
</dbReference>
<dbReference type="OrthoDB" id="8778502at2"/>
<gene>
    <name evidence="1" type="ORF">GEV47_15685</name>
</gene>
<organism evidence="1 2">
    <name type="scientific">Glaciimonas soli</name>
    <dbReference type="NCBI Taxonomy" id="2590999"/>
    <lineage>
        <taxon>Bacteria</taxon>
        <taxon>Pseudomonadati</taxon>
        <taxon>Pseudomonadota</taxon>
        <taxon>Betaproteobacteria</taxon>
        <taxon>Burkholderiales</taxon>
        <taxon>Oxalobacteraceae</taxon>
        <taxon>Glaciimonas</taxon>
    </lineage>
</organism>
<dbReference type="AlphaFoldDB" id="A0A843YVW0"/>
<accession>A0A843YVW0</accession>
<reference evidence="1 2" key="1">
    <citation type="submission" date="2019-10" db="EMBL/GenBank/DDBJ databases">
        <title>Glaciimonas soli sp. nov., a psychrophilic bacterium isolated from the forest soil of a high elevation mountain in Taiwan.</title>
        <authorList>
            <person name="Wang L.-T."/>
            <person name="Shieh W.Y."/>
        </authorList>
    </citation>
    <scope>NUCLEOTIDE SEQUENCE [LARGE SCALE GENOMIC DNA]</scope>
    <source>
        <strain evidence="1 2">GS1</strain>
    </source>
</reference>
<evidence type="ECO:0000313" key="2">
    <source>
        <dbReference type="Proteomes" id="UP000451565"/>
    </source>
</evidence>
<dbReference type="RefSeq" id="WP_153235742.1">
    <property type="nucleotide sequence ID" value="NZ_WINI01000008.1"/>
</dbReference>
<sequence length="236" mass="26872">MKLAIDDVMLVLLSQGTPIPLGFPHWALFEFTTRKDCPMDPEILLGLKDNEDQSSMLNRYEDLQGYQFTWGVVSEDYSHYEEDPENVRKCKFEISPEAVLKTFLQSAMLQDLYAFMYEHHPDYDGRFECDEAFGDLYTMSFSATGNPIEHAELRGWMANTFIPLILPDLNAEAARIVGAEKLKALSSSLDGTSDKALIEVRRYQLCPHPSELTFVKRFLTELKGELDGLNGQDPDD</sequence>
<dbReference type="Proteomes" id="UP000451565">
    <property type="component" value="Unassembled WGS sequence"/>
</dbReference>